<reference evidence="1 2" key="1">
    <citation type="submission" date="2017-05" db="EMBL/GenBank/DDBJ databases">
        <title>Isolation of Rhodococcus sp. S2-17 biodegrading of BP-3.</title>
        <authorList>
            <person name="Lee Y."/>
            <person name="Kim K.H."/>
            <person name="Chun B.H."/>
            <person name="Jung H.S."/>
            <person name="Jeon C.O."/>
        </authorList>
    </citation>
    <scope>NUCLEOTIDE SEQUENCE [LARGE SCALE GENOMIC DNA]</scope>
    <source>
        <strain evidence="1 2">S2-17</strain>
    </source>
</reference>
<proteinExistence type="predicted"/>
<dbReference type="EMBL" id="CP021354">
    <property type="protein sequence ID" value="AWK74263.1"/>
    <property type="molecule type" value="Genomic_DNA"/>
</dbReference>
<evidence type="ECO:0000313" key="2">
    <source>
        <dbReference type="Proteomes" id="UP000245711"/>
    </source>
</evidence>
<dbReference type="Proteomes" id="UP000245711">
    <property type="component" value="Chromosome"/>
</dbReference>
<keyword evidence="2" id="KW-1185">Reference proteome</keyword>
<sequence>MDVAELSVLAAALEVPPVQLMYPDLADGQVEVLPARYVRSVEAARWFAGEAGLPLLDDEADYQSWLTQVEAWKANALPLIQSKRLQSIRDDTDGAERRIKDTNNPRLKENWERELTLRLENLYELVLDMRAGGLKVDDE</sequence>
<protein>
    <submittedName>
        <fullName evidence="1">Uncharacterized protein</fullName>
    </submittedName>
</protein>
<dbReference type="RefSeq" id="WP_109333026.1">
    <property type="nucleotide sequence ID" value="NZ_CP021354.1"/>
</dbReference>
<dbReference type="AlphaFoldDB" id="A0A2S2C0A7"/>
<dbReference type="KEGG" id="roz:CBI38_24625"/>
<organism evidence="1 2">
    <name type="scientific">Rhodococcus oxybenzonivorans</name>
    <dbReference type="NCBI Taxonomy" id="1990687"/>
    <lineage>
        <taxon>Bacteria</taxon>
        <taxon>Bacillati</taxon>
        <taxon>Actinomycetota</taxon>
        <taxon>Actinomycetes</taxon>
        <taxon>Mycobacteriales</taxon>
        <taxon>Nocardiaceae</taxon>
        <taxon>Rhodococcus</taxon>
    </lineage>
</organism>
<accession>A0A2S2C0A7</accession>
<name>A0A2S2C0A7_9NOCA</name>
<dbReference type="OrthoDB" id="4752614at2"/>
<evidence type="ECO:0000313" key="1">
    <source>
        <dbReference type="EMBL" id="AWK74263.1"/>
    </source>
</evidence>
<gene>
    <name evidence="1" type="ORF">CBI38_24625</name>
</gene>